<name>A0A8F9TY26_9BACT</name>
<evidence type="ECO:0000256" key="2">
    <source>
        <dbReference type="ARBA" id="ARBA00005916"/>
    </source>
</evidence>
<comment type="domain">
    <text evidence="9">Possesses an unusual extended V-shaped dimeric structure with each monomer consisting of three distinct domains arranged along a curved 'spinal' alpha-helix. The N-terminal catalytic domain specifically recognizes the glutamate moiety of the substrate. The second domain is the NADPH-binding domain, and the third C-terminal domain is responsible for dimerization.</text>
</comment>
<dbReference type="FunFam" id="3.40.50.720:FF:000031">
    <property type="entry name" value="Glutamyl-tRNA reductase"/>
    <property type="match status" value="1"/>
</dbReference>
<feature type="binding site" evidence="9 11">
    <location>
        <position position="121"/>
    </location>
    <ligand>
        <name>substrate</name>
    </ligand>
</feature>
<dbReference type="KEGG" id="ole:K0B96_04950"/>
<dbReference type="Gene3D" id="3.30.460.30">
    <property type="entry name" value="Glutamyl-tRNA reductase, N-terminal domain"/>
    <property type="match status" value="1"/>
</dbReference>
<dbReference type="EC" id="1.2.1.70" evidence="3 9"/>
<dbReference type="AlphaFoldDB" id="A0A8F9TY26"/>
<dbReference type="NCBIfam" id="TIGR01035">
    <property type="entry name" value="hemA"/>
    <property type="match status" value="1"/>
</dbReference>
<accession>A0A8F9TY26</accession>
<dbReference type="UniPathway" id="UPA00251">
    <property type="reaction ID" value="UER00316"/>
</dbReference>
<dbReference type="GO" id="GO:0008883">
    <property type="term" value="F:glutamyl-tRNA reductase activity"/>
    <property type="evidence" value="ECO:0007669"/>
    <property type="project" value="UniProtKB-UniRule"/>
</dbReference>
<proteinExistence type="inferred from homology"/>
<gene>
    <name evidence="9 16" type="primary">hemA</name>
    <name evidence="16" type="ORF">K0B96_04950</name>
</gene>
<dbReference type="Pfam" id="PF05201">
    <property type="entry name" value="GlutR_N"/>
    <property type="match status" value="1"/>
</dbReference>
<feature type="site" description="Important for activity" evidence="9 13">
    <location>
        <position position="100"/>
    </location>
</feature>
<keyword evidence="4 9" id="KW-0521">NADP</keyword>
<dbReference type="InterPro" id="IPR015895">
    <property type="entry name" value="4pyrrol_synth_GluRdtase_N"/>
</dbReference>
<evidence type="ECO:0000256" key="4">
    <source>
        <dbReference type="ARBA" id="ARBA00022857"/>
    </source>
</evidence>
<dbReference type="SUPFAM" id="SSF51735">
    <property type="entry name" value="NAD(P)-binding Rossmann-fold domains"/>
    <property type="match status" value="1"/>
</dbReference>
<evidence type="ECO:0000313" key="17">
    <source>
        <dbReference type="Proteomes" id="UP000825051"/>
    </source>
</evidence>
<dbReference type="InterPro" id="IPR006151">
    <property type="entry name" value="Shikm_DH/Glu-tRNA_Rdtase"/>
</dbReference>
<dbReference type="PROSITE" id="PS00747">
    <property type="entry name" value="GLUTR"/>
    <property type="match status" value="1"/>
</dbReference>
<dbReference type="PANTHER" id="PTHR43013">
    <property type="entry name" value="GLUTAMYL-TRNA REDUCTASE"/>
    <property type="match status" value="1"/>
</dbReference>
<evidence type="ECO:0000256" key="8">
    <source>
        <dbReference type="ARBA" id="ARBA00068659"/>
    </source>
</evidence>
<feature type="domain" description="Quinate/shikimate 5-dehydrogenase/glutamyl-tRNA reductase" evidence="14">
    <location>
        <begin position="173"/>
        <end position="307"/>
    </location>
</feature>
<evidence type="ECO:0000256" key="1">
    <source>
        <dbReference type="ARBA" id="ARBA00005059"/>
    </source>
</evidence>
<evidence type="ECO:0000256" key="10">
    <source>
        <dbReference type="PIRSR" id="PIRSR000445-1"/>
    </source>
</evidence>
<feature type="binding site" evidence="9 11">
    <location>
        <begin position="51"/>
        <end position="54"/>
    </location>
    <ligand>
        <name>substrate</name>
    </ligand>
</feature>
<feature type="binding site" evidence="9 11">
    <location>
        <position position="110"/>
    </location>
    <ligand>
        <name>substrate</name>
    </ligand>
</feature>
<feature type="active site" description="Nucleophile" evidence="9 10">
    <location>
        <position position="52"/>
    </location>
</feature>
<sequence>MSKGLFVLGATHHTTPIAVRERLSLPPEAAAELQAELAASGALRELTVLNTCNRVEFYGVATSADAVARVEAAFCSRQHFAPAEFQQFRLHLAGPDAVRHLFEVAAGLDSQMLGEAEILGQVKQAYAAAQAAGHTGAVLNRLFQKAFQAAKHIRATTAIGEGHVSVANVAVDLALTIYGDLASTRILLLGAGEIGEKTARAFQSRGSTSLTVSSRRLERAMELATALGASALPFEQHESRLAEFDIVVCCTSAPAAVIPVPLAAAAIKKRSARPLFFIDLALPRDVDADVARLDNVFVYNLDDLAQIAAQNRAAREAELAKCRLLVGEKATAVWNHISPALGGLAGSPARLAEQSQSA</sequence>
<feature type="domain" description="Glutamyl-tRNA reductase N-terminal" evidence="15">
    <location>
        <begin position="8"/>
        <end position="157"/>
    </location>
</feature>
<dbReference type="HAMAP" id="MF_00087">
    <property type="entry name" value="Glu_tRNA_reductase"/>
    <property type="match status" value="1"/>
</dbReference>
<comment type="miscellaneous">
    <text evidence="9">During catalysis, the active site Cys acts as a nucleophile attacking the alpha-carbonyl group of tRNA-bound glutamate with the formation of a thioester intermediate between enzyme and glutamate, and the concomitant release of tRNA(Glu). The thioester intermediate is finally reduced by direct hydride transfer from NADPH, to form the product GSA.</text>
</comment>
<dbReference type="EMBL" id="CP080507">
    <property type="protein sequence ID" value="QYM79969.1"/>
    <property type="molecule type" value="Genomic_DNA"/>
</dbReference>
<dbReference type="RefSeq" id="WP_220164480.1">
    <property type="nucleotide sequence ID" value="NZ_CP080507.1"/>
</dbReference>
<protein>
    <recommendedName>
        <fullName evidence="8 9">Glutamyl-tRNA reductase</fullName>
        <shortName evidence="9">GluTR</shortName>
        <ecNumber evidence="3 9">1.2.1.70</ecNumber>
    </recommendedName>
</protein>
<evidence type="ECO:0000256" key="5">
    <source>
        <dbReference type="ARBA" id="ARBA00023002"/>
    </source>
</evidence>
<dbReference type="GO" id="GO:0050661">
    <property type="term" value="F:NADP binding"/>
    <property type="evidence" value="ECO:0007669"/>
    <property type="project" value="InterPro"/>
</dbReference>
<keyword evidence="6 9" id="KW-0627">Porphyrin biosynthesis</keyword>
<comment type="function">
    <text evidence="9">Catalyzes the NADPH-dependent reduction of glutamyl-tRNA(Glu) to glutamate 1-semialdehyde (GSA).</text>
</comment>
<keyword evidence="5 9" id="KW-0560">Oxidoreductase</keyword>
<evidence type="ECO:0000313" key="16">
    <source>
        <dbReference type="EMBL" id="QYM79969.1"/>
    </source>
</evidence>
<evidence type="ECO:0000256" key="13">
    <source>
        <dbReference type="PIRSR" id="PIRSR000445-4"/>
    </source>
</evidence>
<dbReference type="GO" id="GO:0019353">
    <property type="term" value="P:protoporphyrinogen IX biosynthetic process from glutamate"/>
    <property type="evidence" value="ECO:0007669"/>
    <property type="project" value="TreeGrafter"/>
</dbReference>
<dbReference type="CDD" id="cd05213">
    <property type="entry name" value="NAD_bind_Glutamyl_tRNA_reduct"/>
    <property type="match status" value="1"/>
</dbReference>
<dbReference type="PIRSF" id="PIRSF000445">
    <property type="entry name" value="4pyrrol_synth_GluRdtase"/>
    <property type="match status" value="1"/>
</dbReference>
<comment type="catalytic activity">
    <reaction evidence="7 9">
        <text>(S)-4-amino-5-oxopentanoate + tRNA(Glu) + NADP(+) = L-glutamyl-tRNA(Glu) + NADPH + H(+)</text>
        <dbReference type="Rhea" id="RHEA:12344"/>
        <dbReference type="Rhea" id="RHEA-COMP:9663"/>
        <dbReference type="Rhea" id="RHEA-COMP:9680"/>
        <dbReference type="ChEBI" id="CHEBI:15378"/>
        <dbReference type="ChEBI" id="CHEBI:57501"/>
        <dbReference type="ChEBI" id="CHEBI:57783"/>
        <dbReference type="ChEBI" id="CHEBI:58349"/>
        <dbReference type="ChEBI" id="CHEBI:78442"/>
        <dbReference type="ChEBI" id="CHEBI:78520"/>
        <dbReference type="EC" id="1.2.1.70"/>
    </reaction>
</comment>
<evidence type="ECO:0000256" key="9">
    <source>
        <dbReference type="HAMAP-Rule" id="MF_00087"/>
    </source>
</evidence>
<dbReference type="InterPro" id="IPR036291">
    <property type="entry name" value="NAD(P)-bd_dom_sf"/>
</dbReference>
<organism evidence="16 17">
    <name type="scientific">Horticoccus luteus</name>
    <dbReference type="NCBI Taxonomy" id="2862869"/>
    <lineage>
        <taxon>Bacteria</taxon>
        <taxon>Pseudomonadati</taxon>
        <taxon>Verrucomicrobiota</taxon>
        <taxon>Opitutia</taxon>
        <taxon>Opitutales</taxon>
        <taxon>Opitutaceae</taxon>
        <taxon>Horticoccus</taxon>
    </lineage>
</organism>
<comment type="pathway">
    <text evidence="1 9">Porphyrin-containing compound metabolism; protoporphyrin-IX biosynthesis; 5-aminolevulinate from L-glutamyl-tRNA(Glu): step 1/2.</text>
</comment>
<dbReference type="FunFam" id="3.30.460.30:FF:000001">
    <property type="entry name" value="Glutamyl-tRNA reductase"/>
    <property type="match status" value="1"/>
</dbReference>
<comment type="similarity">
    <text evidence="2 9">Belongs to the glutamyl-tRNA reductase family.</text>
</comment>
<feature type="binding site" evidence="9 12">
    <location>
        <begin position="190"/>
        <end position="195"/>
    </location>
    <ligand>
        <name>NADP(+)</name>
        <dbReference type="ChEBI" id="CHEBI:58349"/>
    </ligand>
</feature>
<keyword evidence="17" id="KW-1185">Reference proteome</keyword>
<evidence type="ECO:0000259" key="15">
    <source>
        <dbReference type="Pfam" id="PF05201"/>
    </source>
</evidence>
<evidence type="ECO:0000259" key="14">
    <source>
        <dbReference type="Pfam" id="PF01488"/>
    </source>
</evidence>
<reference evidence="16" key="1">
    <citation type="submission" date="2021-08" db="EMBL/GenBank/DDBJ databases">
        <title>Genome of a novel bacterium of the phylum Verrucomicrobia, Oleiharenicola sp. KSB-15.</title>
        <authorList>
            <person name="Chung J.-H."/>
            <person name="Ahn J.-H."/>
            <person name="Yoon Y."/>
            <person name="Kim D.-Y."/>
            <person name="An S.-H."/>
            <person name="Park I."/>
            <person name="Yeon J."/>
        </authorList>
    </citation>
    <scope>NUCLEOTIDE SEQUENCE</scope>
    <source>
        <strain evidence="16">KSB-15</strain>
    </source>
</reference>
<evidence type="ECO:0000256" key="6">
    <source>
        <dbReference type="ARBA" id="ARBA00023244"/>
    </source>
</evidence>
<evidence type="ECO:0000256" key="7">
    <source>
        <dbReference type="ARBA" id="ARBA00047464"/>
    </source>
</evidence>
<dbReference type="InterPro" id="IPR018214">
    <property type="entry name" value="GluRdtase_CS"/>
</dbReference>
<dbReference type="Gene3D" id="3.40.50.720">
    <property type="entry name" value="NAD(P)-binding Rossmann-like Domain"/>
    <property type="match status" value="1"/>
</dbReference>
<dbReference type="InterPro" id="IPR036343">
    <property type="entry name" value="GluRdtase_N_sf"/>
</dbReference>
<dbReference type="Pfam" id="PF01488">
    <property type="entry name" value="Shikimate_DH"/>
    <property type="match status" value="1"/>
</dbReference>
<dbReference type="InterPro" id="IPR000343">
    <property type="entry name" value="4pyrrol_synth_GluRdtase"/>
</dbReference>
<feature type="binding site" evidence="9 11">
    <location>
        <begin position="115"/>
        <end position="117"/>
    </location>
    <ligand>
        <name>substrate</name>
    </ligand>
</feature>
<evidence type="ECO:0000256" key="3">
    <source>
        <dbReference type="ARBA" id="ARBA00012970"/>
    </source>
</evidence>
<dbReference type="PANTHER" id="PTHR43013:SF1">
    <property type="entry name" value="GLUTAMYL-TRNA REDUCTASE"/>
    <property type="match status" value="1"/>
</dbReference>
<comment type="subunit">
    <text evidence="9">Homodimer.</text>
</comment>
<dbReference type="SUPFAM" id="SSF69742">
    <property type="entry name" value="Glutamyl tRNA-reductase catalytic, N-terminal domain"/>
    <property type="match status" value="1"/>
</dbReference>
<evidence type="ECO:0000256" key="11">
    <source>
        <dbReference type="PIRSR" id="PIRSR000445-2"/>
    </source>
</evidence>
<evidence type="ECO:0000256" key="12">
    <source>
        <dbReference type="PIRSR" id="PIRSR000445-3"/>
    </source>
</evidence>
<dbReference type="Proteomes" id="UP000825051">
    <property type="component" value="Chromosome"/>
</dbReference>